<keyword evidence="2" id="KW-1133">Transmembrane helix</keyword>
<protein>
    <submittedName>
        <fullName evidence="5">DUF4349 domain-containing protein</fullName>
    </submittedName>
</protein>
<feature type="chain" id="PRO_5021026565" evidence="3">
    <location>
        <begin position="30"/>
        <end position="314"/>
    </location>
</feature>
<dbReference type="OrthoDB" id="186919at2"/>
<keyword evidence="2" id="KW-0472">Membrane</keyword>
<keyword evidence="6" id="KW-1185">Reference proteome</keyword>
<feature type="signal peptide" evidence="3">
    <location>
        <begin position="1"/>
        <end position="29"/>
    </location>
</feature>
<gene>
    <name evidence="5" type="ORF">ESP57_05810</name>
</gene>
<dbReference type="Proteomes" id="UP000292935">
    <property type="component" value="Unassembled WGS sequence"/>
</dbReference>
<keyword evidence="3" id="KW-0732">Signal</keyword>
<feature type="compositionally biased region" description="Polar residues" evidence="1">
    <location>
        <begin position="99"/>
        <end position="108"/>
    </location>
</feature>
<dbReference type="EMBL" id="SDPO01000002">
    <property type="protein sequence ID" value="RXZ48522.1"/>
    <property type="molecule type" value="Genomic_DNA"/>
</dbReference>
<evidence type="ECO:0000259" key="4">
    <source>
        <dbReference type="Pfam" id="PF14257"/>
    </source>
</evidence>
<comment type="caution">
    <text evidence="5">The sequence shown here is derived from an EMBL/GenBank/DDBJ whole genome shotgun (WGS) entry which is preliminary data.</text>
</comment>
<sequence length="314" mass="32172">MRRRLAPTAAVAAALTVLLLAGCTAGQSASTGEPGMVEEVAPDAPQSIEGGDGATDADADRSVITTGWISITVDDPIAAAQSAADIADASGGRVDSRNETPGTDTQTPSARLTLRIPADELDGAVAELRELGTVNSVSMDATDVTSQRQDLDARIDALSASVDRLQELLGTATSIADLISIESELTTRQAELDSLTQQRDALVDQVDYSTLSVELVTEAQAPAAVPGDFWSGLAAGWGALVVFGAWLSVAIGVLLPWLLAAAVIAAIIVGIVLLSTRQRRAREADAAASVVPPASLPAEAAPPVAPPRDRAPEA</sequence>
<dbReference type="InterPro" id="IPR025645">
    <property type="entry name" value="DUF4349"/>
</dbReference>
<accession>A0A4Q2JKW6</accession>
<evidence type="ECO:0000313" key="6">
    <source>
        <dbReference type="Proteomes" id="UP000292935"/>
    </source>
</evidence>
<dbReference type="AlphaFoldDB" id="A0A4Q2JKW6"/>
<name>A0A4Q2JKW6_9MICO</name>
<dbReference type="PROSITE" id="PS51257">
    <property type="entry name" value="PROKAR_LIPOPROTEIN"/>
    <property type="match status" value="1"/>
</dbReference>
<evidence type="ECO:0000256" key="2">
    <source>
        <dbReference type="SAM" id="Phobius"/>
    </source>
</evidence>
<proteinExistence type="predicted"/>
<keyword evidence="2" id="KW-0812">Transmembrane</keyword>
<dbReference type="RefSeq" id="WP_129230900.1">
    <property type="nucleotide sequence ID" value="NZ_SDPO01000002.1"/>
</dbReference>
<dbReference type="Pfam" id="PF14257">
    <property type="entry name" value="DUF4349"/>
    <property type="match status" value="1"/>
</dbReference>
<feature type="domain" description="DUF4349" evidence="4">
    <location>
        <begin position="61"/>
        <end position="268"/>
    </location>
</feature>
<reference evidence="5 6" key="1">
    <citation type="submission" date="2019-01" db="EMBL/GenBank/DDBJ databases">
        <authorList>
            <person name="Li J."/>
        </authorList>
    </citation>
    <scope>NUCLEOTIDE SEQUENCE [LARGE SCALE GENOMIC DNA]</scope>
    <source>
        <strain evidence="5 6">CCUG 35506</strain>
    </source>
</reference>
<evidence type="ECO:0000313" key="5">
    <source>
        <dbReference type="EMBL" id="RXZ48522.1"/>
    </source>
</evidence>
<feature type="transmembrane region" description="Helical" evidence="2">
    <location>
        <begin position="245"/>
        <end position="274"/>
    </location>
</feature>
<feature type="region of interest" description="Disordered" evidence="1">
    <location>
        <begin position="84"/>
        <end position="108"/>
    </location>
</feature>
<evidence type="ECO:0000256" key="3">
    <source>
        <dbReference type="SAM" id="SignalP"/>
    </source>
</evidence>
<evidence type="ECO:0000256" key="1">
    <source>
        <dbReference type="SAM" id="MobiDB-lite"/>
    </source>
</evidence>
<organism evidence="5 6">
    <name type="scientific">Agromyces fucosus</name>
    <dbReference type="NCBI Taxonomy" id="41985"/>
    <lineage>
        <taxon>Bacteria</taxon>
        <taxon>Bacillati</taxon>
        <taxon>Actinomycetota</taxon>
        <taxon>Actinomycetes</taxon>
        <taxon>Micrococcales</taxon>
        <taxon>Microbacteriaceae</taxon>
        <taxon>Agromyces</taxon>
    </lineage>
</organism>